<dbReference type="Proteomes" id="UP000007570">
    <property type="component" value="Segment"/>
</dbReference>
<name>H9ABQ9_9VIRU</name>
<dbReference type="GeneID" id="11948295"/>
<sequence length="58" mass="6144">MTASSSLHRHHYPTPGGAYLSIVEGVQAGGCGGPVPSDREISKKTTMREKIRSVGQYG</sequence>
<reference evidence="2 3" key="1">
    <citation type="journal article" date="2012" name="Nucleic Acids Res.">
        <title>Related haloarchaeal pleomorphic viruses contain different genome types.</title>
        <authorList>
            <person name="Sencilo A."/>
            <person name="Paulin L."/>
            <person name="Kellner S."/>
            <person name="Helm M."/>
            <person name="Roine E."/>
        </authorList>
    </citation>
    <scope>NUCLEOTIDE SEQUENCE [LARGE SCALE GENOMIC DNA]</scope>
</reference>
<dbReference type="KEGG" id="vg:11948295"/>
<dbReference type="EMBL" id="JN882267">
    <property type="protein sequence ID" value="AFD04029.1"/>
    <property type="molecule type" value="Genomic_DNA"/>
</dbReference>
<keyword evidence="3" id="KW-1185">Reference proteome</keyword>
<evidence type="ECO:0000313" key="3">
    <source>
        <dbReference type="Proteomes" id="UP000007570"/>
    </source>
</evidence>
<feature type="region of interest" description="Disordered" evidence="1">
    <location>
        <begin position="30"/>
        <end position="58"/>
    </location>
</feature>
<accession>H9ABQ9</accession>
<protein>
    <submittedName>
        <fullName evidence="2">ORF8</fullName>
    </submittedName>
</protein>
<feature type="compositionally biased region" description="Basic and acidic residues" evidence="1">
    <location>
        <begin position="37"/>
        <end position="52"/>
    </location>
</feature>
<evidence type="ECO:0000256" key="1">
    <source>
        <dbReference type="SAM" id="MobiDB-lite"/>
    </source>
</evidence>
<proteinExistence type="predicted"/>
<organism evidence="2 3">
    <name type="scientific">Halogeometricum pleomorphic virus 1</name>
    <dbReference type="NCBI Taxonomy" id="1156722"/>
    <lineage>
        <taxon>Viruses</taxon>
        <taxon>Monodnaviria</taxon>
        <taxon>Trapavirae</taxon>
        <taxon>Saleviricota</taxon>
        <taxon>Huolimaviricetes</taxon>
        <taxon>Haloruvirales</taxon>
        <taxon>Pleolipoviridae</taxon>
        <taxon>Betapleolipovirus</taxon>
        <taxon>Betapleolipovirus halogeometrici</taxon>
        <taxon>Betapleolipovirus HGPV1</taxon>
    </lineage>
</organism>
<gene>
    <name evidence="2" type="primary">ORF8</name>
</gene>
<evidence type="ECO:0000313" key="2">
    <source>
        <dbReference type="EMBL" id="AFD04029.1"/>
    </source>
</evidence>
<dbReference type="RefSeq" id="YP_005454302.1">
    <property type="nucleotide sequence ID" value="NC_017090.1"/>
</dbReference>